<name>A0ABT9EEQ3_9PROT</name>
<dbReference type="EMBL" id="JAUTWS010000472">
    <property type="protein sequence ID" value="MDO9714688.1"/>
    <property type="molecule type" value="Genomic_DNA"/>
</dbReference>
<protein>
    <submittedName>
        <fullName evidence="1">ISNCY family transposase</fullName>
    </submittedName>
</protein>
<evidence type="ECO:0000313" key="1">
    <source>
        <dbReference type="EMBL" id="MDO9714688.1"/>
    </source>
</evidence>
<gene>
    <name evidence="1" type="ORF">Q7A36_40850</name>
</gene>
<proteinExistence type="predicted"/>
<reference evidence="1 2" key="1">
    <citation type="submission" date="2023-08" db="EMBL/GenBank/DDBJ databases">
        <title>The draft genome sequence of Paracraurococcus sp. LOR1-02.</title>
        <authorList>
            <person name="Kingkaew E."/>
            <person name="Tanasupawat S."/>
        </authorList>
    </citation>
    <scope>NUCLEOTIDE SEQUENCE [LARGE SCALE GENOMIC DNA]</scope>
    <source>
        <strain evidence="1 2">LOR1-02</strain>
    </source>
</reference>
<dbReference type="Proteomes" id="UP001243009">
    <property type="component" value="Unassembled WGS sequence"/>
</dbReference>
<evidence type="ECO:0000313" key="2">
    <source>
        <dbReference type="Proteomes" id="UP001243009"/>
    </source>
</evidence>
<feature type="non-terminal residue" evidence="1">
    <location>
        <position position="1"/>
    </location>
</feature>
<accession>A0ABT9EEQ3</accession>
<feature type="non-terminal residue" evidence="1">
    <location>
        <position position="159"/>
    </location>
</feature>
<organism evidence="1 2">
    <name type="scientific">Paracraurococcus lichenis</name>
    <dbReference type="NCBI Taxonomy" id="3064888"/>
    <lineage>
        <taxon>Bacteria</taxon>
        <taxon>Pseudomonadati</taxon>
        <taxon>Pseudomonadota</taxon>
        <taxon>Alphaproteobacteria</taxon>
        <taxon>Acetobacterales</taxon>
        <taxon>Roseomonadaceae</taxon>
        <taxon>Paracraurococcus</taxon>
    </lineage>
</organism>
<comment type="caution">
    <text evidence="1">The sequence shown here is derived from an EMBL/GenBank/DDBJ whole genome shotgun (WGS) entry which is preliminary data.</text>
</comment>
<sequence length="159" mass="18022">RKNDQAHVEQKNGAVVRRIVGYRRLEGLEAAAALAELYRSVRLFVNFFQPSFKLAEKSRDGAVVRKRYHAPATPYQRLLEDARVPEEVKARLRAMASGLDPVRLLRDIRAAQQRLVEMADRTGVGEHAAPTQPTLEEFLKGLRTAWREGEVRPTAQPKP</sequence>
<keyword evidence="2" id="KW-1185">Reference proteome</keyword>